<dbReference type="InterPro" id="IPR003870">
    <property type="entry name" value="DUF222"/>
</dbReference>
<protein>
    <submittedName>
        <fullName evidence="2">13e12 repeat-containing protein</fullName>
    </submittedName>
</protein>
<dbReference type="Gene3D" id="1.10.30.50">
    <property type="match status" value="1"/>
</dbReference>
<gene>
    <name evidence="2" type="ORF">NCTC10485_04173</name>
</gene>
<dbReference type="Pfam" id="PF02720">
    <property type="entry name" value="DUF222"/>
    <property type="match status" value="1"/>
</dbReference>
<name>A0A448IBM0_MYCCI</name>
<proteinExistence type="predicted"/>
<dbReference type="SMART" id="SM00507">
    <property type="entry name" value="HNHc"/>
    <property type="match status" value="1"/>
</dbReference>
<dbReference type="RefSeq" id="WP_126335483.1">
    <property type="nucleotide sequence ID" value="NZ_AP022604.1"/>
</dbReference>
<feature type="domain" description="HNH nuclease" evidence="1">
    <location>
        <begin position="322"/>
        <end position="373"/>
    </location>
</feature>
<sequence length="479" mass="52428">MFEVEVLPPVTQVRELDTSALVDAMGASARLEAATAARRVAAIAELFDRRLHEIDADQREQWLIDGHEQVTAEVACALRISRARAAALIRVAVALHERLPQTAAKFALGLVDYRVLTVLVARTELILDDADVATLDAIIARQVHRWNRLSRKKLTDAIDTCVLDIDRLAKKPTRTPAEDREIGIGPDRDGNAEIWGTVAAPDAIAFDTRLNALADSVCPQDPRPKARRRADALGALAAGATTMACQCGREDCPTLTDPAPPQPEVVITVLSDPAAGTGYLPGYGVLSEQALADIAERATQQLQLAHPGEHSDPEPGYRPSAALAAFVRARDLTCRFPGCDAPAQVCDVDHTVPWPHGPTHPSNLKILCRRHHLLKTFYTGPRWWKDTQRHDGTILWTSPTGHTYRTKPHGALLFPSLTRSTGHLDLPAAPPPTPGRGHAMPTRTMTRAQQTAYRINYERTQNAQYYALNPEPPPEPPPF</sequence>
<organism evidence="2 3">
    <name type="scientific">Mycolicibacterium chitae</name>
    <name type="common">Mycobacterium chitae</name>
    <dbReference type="NCBI Taxonomy" id="1792"/>
    <lineage>
        <taxon>Bacteria</taxon>
        <taxon>Bacillati</taxon>
        <taxon>Actinomycetota</taxon>
        <taxon>Actinomycetes</taxon>
        <taxon>Mycobacteriales</taxon>
        <taxon>Mycobacteriaceae</taxon>
        <taxon>Mycolicibacterium</taxon>
    </lineage>
</organism>
<accession>A0A448IBM0</accession>
<evidence type="ECO:0000313" key="3">
    <source>
        <dbReference type="Proteomes" id="UP000282551"/>
    </source>
</evidence>
<dbReference type="EMBL" id="LR134355">
    <property type="protein sequence ID" value="VEG49860.1"/>
    <property type="molecule type" value="Genomic_DNA"/>
</dbReference>
<dbReference type="InterPro" id="IPR003615">
    <property type="entry name" value="HNH_nuc"/>
</dbReference>
<dbReference type="Proteomes" id="UP000282551">
    <property type="component" value="Chromosome"/>
</dbReference>
<evidence type="ECO:0000313" key="2">
    <source>
        <dbReference type="EMBL" id="VEG49860.1"/>
    </source>
</evidence>
<dbReference type="CDD" id="cd00085">
    <property type="entry name" value="HNHc"/>
    <property type="match status" value="1"/>
</dbReference>
<evidence type="ECO:0000259" key="1">
    <source>
        <dbReference type="SMART" id="SM00507"/>
    </source>
</evidence>
<keyword evidence="3" id="KW-1185">Reference proteome</keyword>
<dbReference type="OrthoDB" id="4775237at2"/>
<reference evidence="2 3" key="1">
    <citation type="submission" date="2018-12" db="EMBL/GenBank/DDBJ databases">
        <authorList>
            <consortium name="Pathogen Informatics"/>
        </authorList>
    </citation>
    <scope>NUCLEOTIDE SEQUENCE [LARGE SCALE GENOMIC DNA]</scope>
    <source>
        <strain evidence="2 3">NCTC10485</strain>
    </source>
</reference>
<dbReference type="AlphaFoldDB" id="A0A448IBM0"/>